<protein>
    <submittedName>
        <fullName evidence="1">Uncharacterized protein</fullName>
    </submittedName>
</protein>
<keyword evidence="2" id="KW-1185">Reference proteome</keyword>
<dbReference type="Proteomes" id="UP000518300">
    <property type="component" value="Unassembled WGS sequence"/>
</dbReference>
<comment type="caution">
    <text evidence="1">The sequence shown here is derived from an EMBL/GenBank/DDBJ whole genome shotgun (WGS) entry which is preliminary data.</text>
</comment>
<sequence length="261" mass="27893">MATAFLTLAGCQGEPSADGSEASLGTQASKAESECIEQFKGIKSCALGAAKLDRTEEGLQVTELKDSKTDGLSSQFEGAVQWSQDAFVEDFGSFTLAARDGDQVISTLQVTNMSMAGRSASAAGAQFGLTVNFDSPMAGYWINAYSEMGLEFSIQSSTYVPLYIRWNWPGHGLYWHPTFRQVRTAARAAGPENVGACVWGLSAGKNGPFTLVVDGKEVVATSIEIIENLDKGAYPYNTFSGIDVTGSATRYTVARESVIRE</sequence>
<dbReference type="AlphaFoldDB" id="A0A848LAC9"/>
<accession>A0A848LAC9</accession>
<name>A0A848LAC9_9BACT</name>
<gene>
    <name evidence="1" type="ORF">HG543_10135</name>
</gene>
<dbReference type="RefSeq" id="WP_169344507.1">
    <property type="nucleotide sequence ID" value="NZ_JABBJJ010000034.1"/>
</dbReference>
<reference evidence="1 2" key="1">
    <citation type="submission" date="2020-04" db="EMBL/GenBank/DDBJ databases">
        <title>Draft genome of Pyxidicoccus fallax type strain.</title>
        <authorList>
            <person name="Whitworth D.E."/>
        </authorList>
    </citation>
    <scope>NUCLEOTIDE SEQUENCE [LARGE SCALE GENOMIC DNA]</scope>
    <source>
        <strain evidence="1 2">DSM 14698</strain>
    </source>
</reference>
<dbReference type="EMBL" id="JABBJJ010000034">
    <property type="protein sequence ID" value="NMO15212.1"/>
    <property type="molecule type" value="Genomic_DNA"/>
</dbReference>
<organism evidence="1 2">
    <name type="scientific">Pyxidicoccus fallax</name>
    <dbReference type="NCBI Taxonomy" id="394095"/>
    <lineage>
        <taxon>Bacteria</taxon>
        <taxon>Pseudomonadati</taxon>
        <taxon>Myxococcota</taxon>
        <taxon>Myxococcia</taxon>
        <taxon>Myxococcales</taxon>
        <taxon>Cystobacterineae</taxon>
        <taxon>Myxococcaceae</taxon>
        <taxon>Pyxidicoccus</taxon>
    </lineage>
</organism>
<evidence type="ECO:0000313" key="1">
    <source>
        <dbReference type="EMBL" id="NMO15212.1"/>
    </source>
</evidence>
<proteinExistence type="predicted"/>
<evidence type="ECO:0000313" key="2">
    <source>
        <dbReference type="Proteomes" id="UP000518300"/>
    </source>
</evidence>